<evidence type="ECO:0000313" key="2">
    <source>
        <dbReference type="EMBL" id="CAK6434177.1"/>
    </source>
</evidence>
<organism evidence="2 3">
    <name type="scientific">Pipistrellus nathusii</name>
    <name type="common">Nathusius' pipistrelle</name>
    <dbReference type="NCBI Taxonomy" id="59473"/>
    <lineage>
        <taxon>Eukaryota</taxon>
        <taxon>Metazoa</taxon>
        <taxon>Chordata</taxon>
        <taxon>Craniata</taxon>
        <taxon>Vertebrata</taxon>
        <taxon>Euteleostomi</taxon>
        <taxon>Mammalia</taxon>
        <taxon>Eutheria</taxon>
        <taxon>Laurasiatheria</taxon>
        <taxon>Chiroptera</taxon>
        <taxon>Yangochiroptera</taxon>
        <taxon>Vespertilionidae</taxon>
        <taxon>Pipistrellus</taxon>
    </lineage>
</organism>
<keyword evidence="3" id="KW-1185">Reference proteome</keyword>
<sequence>AQRLMKSTGARGLTPPAPSPRWTWTWTATRQPRGGADLAAFCRGHVTRAGRHFRGRGGSQRAVCHPR</sequence>
<feature type="non-terminal residue" evidence="2">
    <location>
        <position position="1"/>
    </location>
</feature>
<reference evidence="2" key="1">
    <citation type="submission" date="2023-12" db="EMBL/GenBank/DDBJ databases">
        <authorList>
            <person name="Brown T."/>
        </authorList>
    </citation>
    <scope>NUCLEOTIDE SEQUENCE</scope>
</reference>
<dbReference type="EMBL" id="OY882867">
    <property type="protein sequence ID" value="CAK6434177.1"/>
    <property type="molecule type" value="Genomic_DNA"/>
</dbReference>
<dbReference type="Proteomes" id="UP001314169">
    <property type="component" value="Chromosome 10"/>
</dbReference>
<name>A0ABN9Z755_PIPNA</name>
<gene>
    <name evidence="2" type="ORF">MPIPNATIZW_LOCUS2483</name>
</gene>
<evidence type="ECO:0000313" key="3">
    <source>
        <dbReference type="Proteomes" id="UP001314169"/>
    </source>
</evidence>
<proteinExistence type="predicted"/>
<feature type="region of interest" description="Disordered" evidence="1">
    <location>
        <begin position="1"/>
        <end position="24"/>
    </location>
</feature>
<accession>A0ABN9Z755</accession>
<protein>
    <submittedName>
        <fullName evidence="2">Uncharacterized protein</fullName>
    </submittedName>
</protein>
<evidence type="ECO:0000256" key="1">
    <source>
        <dbReference type="SAM" id="MobiDB-lite"/>
    </source>
</evidence>
<feature type="non-terminal residue" evidence="2">
    <location>
        <position position="67"/>
    </location>
</feature>